<gene>
    <name evidence="1" type="ORF">C2G38_2041203</name>
</gene>
<dbReference type="EMBL" id="QKWP01000949">
    <property type="protein sequence ID" value="RIB13174.1"/>
    <property type="molecule type" value="Genomic_DNA"/>
</dbReference>
<evidence type="ECO:0000313" key="1">
    <source>
        <dbReference type="EMBL" id="RIB13174.1"/>
    </source>
</evidence>
<evidence type="ECO:0000313" key="2">
    <source>
        <dbReference type="Proteomes" id="UP000266673"/>
    </source>
</evidence>
<evidence type="ECO:0008006" key="3">
    <source>
        <dbReference type="Google" id="ProtNLM"/>
    </source>
</evidence>
<dbReference type="Proteomes" id="UP000266673">
    <property type="component" value="Unassembled WGS sequence"/>
</dbReference>
<dbReference type="AlphaFoldDB" id="A0A397USJ9"/>
<protein>
    <recommendedName>
        <fullName evidence="3">Ubiquitin-like domain-containing protein</fullName>
    </recommendedName>
</protein>
<dbReference type="SUPFAM" id="SSF54236">
    <property type="entry name" value="Ubiquitin-like"/>
    <property type="match status" value="1"/>
</dbReference>
<reference evidence="1 2" key="1">
    <citation type="submission" date="2018-06" db="EMBL/GenBank/DDBJ databases">
        <title>Comparative genomics reveals the genomic features of Rhizophagus irregularis, R. cerebriforme, R. diaphanum and Gigaspora rosea, and their symbiotic lifestyle signature.</title>
        <authorList>
            <person name="Morin E."/>
            <person name="San Clemente H."/>
            <person name="Chen E.C.H."/>
            <person name="De La Providencia I."/>
            <person name="Hainaut M."/>
            <person name="Kuo A."/>
            <person name="Kohler A."/>
            <person name="Murat C."/>
            <person name="Tang N."/>
            <person name="Roy S."/>
            <person name="Loubradou J."/>
            <person name="Henrissat B."/>
            <person name="Grigoriev I.V."/>
            <person name="Corradi N."/>
            <person name="Roux C."/>
            <person name="Martin F.M."/>
        </authorList>
    </citation>
    <scope>NUCLEOTIDE SEQUENCE [LARGE SCALE GENOMIC DNA]</scope>
    <source>
        <strain evidence="1 2">DAOM 194757</strain>
    </source>
</reference>
<sequence>MLLTSLLDPIPIFPIRLQYTTGSIYVANVTIHTTGEVLLKNFQNCVGPYGPSCKLSYHGKDMQLTDTIERLGIKEGDLVEAVDSKCKNSIKLSRLEVSSTPTEARSSMLIYLETSTGKTELKICRDLYNNNRNWSYWSHWSQQDICGETTIVILLKSGFKPGHHYDFLITDDCGKFLRNMTADLKAMFAGDGTTPFKAKLDDINLNCDNNGVLKCLHSQAC</sequence>
<name>A0A397USJ9_9GLOM</name>
<accession>A0A397USJ9</accession>
<proteinExistence type="predicted"/>
<keyword evidence="2" id="KW-1185">Reference proteome</keyword>
<dbReference type="OrthoDB" id="2415687at2759"/>
<dbReference type="STRING" id="44941.A0A397USJ9"/>
<comment type="caution">
    <text evidence="1">The sequence shown here is derived from an EMBL/GenBank/DDBJ whole genome shotgun (WGS) entry which is preliminary data.</text>
</comment>
<dbReference type="InterPro" id="IPR029071">
    <property type="entry name" value="Ubiquitin-like_domsf"/>
</dbReference>
<organism evidence="1 2">
    <name type="scientific">Gigaspora rosea</name>
    <dbReference type="NCBI Taxonomy" id="44941"/>
    <lineage>
        <taxon>Eukaryota</taxon>
        <taxon>Fungi</taxon>
        <taxon>Fungi incertae sedis</taxon>
        <taxon>Mucoromycota</taxon>
        <taxon>Glomeromycotina</taxon>
        <taxon>Glomeromycetes</taxon>
        <taxon>Diversisporales</taxon>
        <taxon>Gigasporaceae</taxon>
        <taxon>Gigaspora</taxon>
    </lineage>
</organism>